<feature type="transmembrane region" description="Helical" evidence="6">
    <location>
        <begin position="742"/>
        <end position="760"/>
    </location>
</feature>
<dbReference type="GO" id="GO:0098703">
    <property type="term" value="P:calcium ion import across plasma membrane"/>
    <property type="evidence" value="ECO:0007669"/>
    <property type="project" value="TreeGrafter"/>
</dbReference>
<reference evidence="8" key="1">
    <citation type="submission" date="2021-06" db="EMBL/GenBank/DDBJ databases">
        <authorList>
            <person name="Kallberg Y."/>
            <person name="Tangrot J."/>
            <person name="Rosling A."/>
        </authorList>
    </citation>
    <scope>NUCLEOTIDE SEQUENCE</scope>
    <source>
        <strain evidence="8">UK204</strain>
    </source>
</reference>
<keyword evidence="9" id="KW-1185">Reference proteome</keyword>
<feature type="transmembrane region" description="Helical" evidence="6">
    <location>
        <begin position="797"/>
        <end position="817"/>
    </location>
</feature>
<dbReference type="EMBL" id="CAJVPQ010000602">
    <property type="protein sequence ID" value="CAG8495634.1"/>
    <property type="molecule type" value="Genomic_DNA"/>
</dbReference>
<evidence type="ECO:0000256" key="2">
    <source>
        <dbReference type="ARBA" id="ARBA00022692"/>
    </source>
</evidence>
<feature type="transmembrane region" description="Helical" evidence="6">
    <location>
        <begin position="968"/>
        <end position="992"/>
    </location>
</feature>
<keyword evidence="5 6" id="KW-0472">Membrane</keyword>
<dbReference type="OrthoDB" id="2447820at2759"/>
<sequence length="1123" mass="132843">MSEKSVKLLYDFRKHIENIVFSPNMEYMVTSNDVSVVLWTVDLLDNKIEKENTFKNHLEPERSLLRLSNKKLLISGFKDSTGYSDLTVLDMETAVETTKCTTINPSNGRFLQFLPNGNLLLIKAPYIYVFTETILNNSPYTYTSKYRLSMVDIRKGLEVVDIRMDLKMDDGQRKIEMDDTPTIIQMDLINDQIFFTLKGSVMIIQLDPKNWIIKNKYIIPESYKWIGAVNNDKSLFAIYLKHKDDASLCVYSMTNGNLISSRRDEFLAQYTNIRFIKSKDDIEVLMLNSLDTKKVEIKYLFTDPYELPYMCEYRYNVKNFSSFYETFKINEIQTSQDNELILRKFRKLLEFIIPHKIINELYNNNFIVLDKNHKDDKIIIKLKDVKNDDEMIIKLYDISKLFIHSSFRDIIREERKINAKGKKLKWIFSKPKTLSVLKDGGKPIDQKVLEFELYDLEIFGNDDVICYGDDGTIIFGLKSNKIVKKYFYHDIKKFLECKRIPCPNLDIPEKEDKKNMIMELLHAKMYIIEKSDEIIDFAIKNKESEILSECLDILYVLITDDTLIHLTHFEIYTIISKYLQKLNSDLPHYYSNFLSKTSIIPNPYIDKSYFSKEKKLFGYTDQANLVQIYKCDVIQKCRDFRDSIVIRAYFKLSFVIQNFNIYIFRKFNIKEYQKKSVISFVIPYPEFTKYSPKYNFWKELLFPPTNPFVELDDEEFYDSWNGEALLNFKWNTFGKYYYRFKWGVFIMLLLSFGVASTLYTSDTTEIFLSISIVLGSFHIFHELRQFFWNWKDYITDLWNWLDLAAFIFPLYTAIFWLNHEKPQLWLISISNLFLHFKFITFFRALDYFGSNFTIIVGVAKRIFSFLLILFFILIGFAHAFYIILNPNGTYDMNNPVMNDDPNNPWNLVDKYQAVSPDKTISSEVAYIKQPNSNVNQFATYKTSLLAMYLFLTGDPSALGSWTYLENPFMTLLLIVFSFVIVVYLMNLFIGLLNLEIEGNRTHFLFTLVKKKILAEIEIFLLLPNQRRWQHWFPNLIFYEIPIEEVRQKIKEIDNSLSDDKSHISDKLRKLVVIEKDFETKSECKILVKSSDDLFKKFETLEDSIKSIKKLLEKNYTAIDIINE</sequence>
<evidence type="ECO:0000256" key="5">
    <source>
        <dbReference type="ARBA" id="ARBA00023136"/>
    </source>
</evidence>
<comment type="subcellular location">
    <subcellularLocation>
        <location evidence="1">Membrane</location>
        <topology evidence="1">Multi-pass membrane protein</topology>
    </subcellularLocation>
</comment>
<dbReference type="GO" id="GO:0005886">
    <property type="term" value="C:plasma membrane"/>
    <property type="evidence" value="ECO:0007669"/>
    <property type="project" value="TreeGrafter"/>
</dbReference>
<feature type="transmembrane region" description="Helical" evidence="6">
    <location>
        <begin position="862"/>
        <end position="884"/>
    </location>
</feature>
<dbReference type="GO" id="GO:0005216">
    <property type="term" value="F:monoatomic ion channel activity"/>
    <property type="evidence" value="ECO:0007669"/>
    <property type="project" value="InterPro"/>
</dbReference>
<keyword evidence="4 6" id="KW-1133">Transmembrane helix</keyword>
<evidence type="ECO:0000313" key="8">
    <source>
        <dbReference type="EMBL" id="CAG8495634.1"/>
    </source>
</evidence>
<evidence type="ECO:0000256" key="1">
    <source>
        <dbReference type="ARBA" id="ARBA00004141"/>
    </source>
</evidence>
<protein>
    <submittedName>
        <fullName evidence="8">1461_t:CDS:1</fullName>
    </submittedName>
</protein>
<gene>
    <name evidence="8" type="ORF">FCALED_LOCUS3441</name>
</gene>
<keyword evidence="2 6" id="KW-0812">Transmembrane</keyword>
<organism evidence="8 9">
    <name type="scientific">Funneliformis caledonium</name>
    <dbReference type="NCBI Taxonomy" id="1117310"/>
    <lineage>
        <taxon>Eukaryota</taxon>
        <taxon>Fungi</taxon>
        <taxon>Fungi incertae sedis</taxon>
        <taxon>Mucoromycota</taxon>
        <taxon>Glomeromycotina</taxon>
        <taxon>Glomeromycetes</taxon>
        <taxon>Glomerales</taxon>
        <taxon>Glomeraceae</taxon>
        <taxon>Funneliformis</taxon>
    </lineage>
</organism>
<keyword evidence="3" id="KW-0677">Repeat</keyword>
<dbReference type="InterPro" id="IPR024862">
    <property type="entry name" value="TRPV"/>
</dbReference>
<name>A0A9N8ZH67_9GLOM</name>
<proteinExistence type="predicted"/>
<evidence type="ECO:0000256" key="4">
    <source>
        <dbReference type="ARBA" id="ARBA00022989"/>
    </source>
</evidence>
<dbReference type="Pfam" id="PF00520">
    <property type="entry name" value="Ion_trans"/>
    <property type="match status" value="1"/>
</dbReference>
<dbReference type="AlphaFoldDB" id="A0A9N8ZH67"/>
<evidence type="ECO:0000259" key="7">
    <source>
        <dbReference type="Pfam" id="PF00520"/>
    </source>
</evidence>
<dbReference type="SUPFAM" id="SSF82171">
    <property type="entry name" value="DPP6 N-terminal domain-like"/>
    <property type="match status" value="1"/>
</dbReference>
<evidence type="ECO:0000256" key="6">
    <source>
        <dbReference type="SAM" id="Phobius"/>
    </source>
</evidence>
<accession>A0A9N8ZH67</accession>
<comment type="caution">
    <text evidence="8">The sequence shown here is derived from an EMBL/GenBank/DDBJ whole genome shotgun (WGS) entry which is preliminary data.</text>
</comment>
<dbReference type="PANTHER" id="PTHR10582:SF2">
    <property type="entry name" value="INACTIVE"/>
    <property type="match status" value="1"/>
</dbReference>
<dbReference type="InterPro" id="IPR005821">
    <property type="entry name" value="Ion_trans_dom"/>
</dbReference>
<evidence type="ECO:0000313" key="9">
    <source>
        <dbReference type="Proteomes" id="UP000789570"/>
    </source>
</evidence>
<dbReference type="Proteomes" id="UP000789570">
    <property type="component" value="Unassembled WGS sequence"/>
</dbReference>
<feature type="domain" description="Ion transport" evidence="7">
    <location>
        <begin position="742"/>
        <end position="993"/>
    </location>
</feature>
<evidence type="ECO:0000256" key="3">
    <source>
        <dbReference type="ARBA" id="ARBA00022737"/>
    </source>
</evidence>
<feature type="transmembrane region" description="Helical" evidence="6">
    <location>
        <begin position="823"/>
        <end position="842"/>
    </location>
</feature>
<feature type="transmembrane region" description="Helical" evidence="6">
    <location>
        <begin position="766"/>
        <end position="785"/>
    </location>
</feature>
<dbReference type="PANTHER" id="PTHR10582">
    <property type="entry name" value="TRANSIENT RECEPTOR POTENTIAL ION CHANNEL PROTEIN"/>
    <property type="match status" value="1"/>
</dbReference>